<evidence type="ECO:0000313" key="4">
    <source>
        <dbReference type="Proteomes" id="UP001430953"/>
    </source>
</evidence>
<feature type="region of interest" description="Disordered" evidence="1">
    <location>
        <begin position="33"/>
        <end position="53"/>
    </location>
</feature>
<evidence type="ECO:0000313" key="3">
    <source>
        <dbReference type="EMBL" id="KAL0128252.1"/>
    </source>
</evidence>
<comment type="caution">
    <text evidence="3">The sequence shown here is derived from an EMBL/GenBank/DDBJ whole genome shotgun (WGS) entry which is preliminary data.</text>
</comment>
<proteinExistence type="predicted"/>
<dbReference type="EMBL" id="JADYXP020000003">
    <property type="protein sequence ID" value="KAL0128252.1"/>
    <property type="molecule type" value="Genomic_DNA"/>
</dbReference>
<feature type="compositionally biased region" description="Basic and acidic residues" evidence="1">
    <location>
        <begin position="33"/>
        <end position="44"/>
    </location>
</feature>
<keyword evidence="2" id="KW-0732">Signal</keyword>
<feature type="chain" id="PRO_5043710787" description="Secreted protein" evidence="2">
    <location>
        <begin position="23"/>
        <end position="96"/>
    </location>
</feature>
<dbReference type="Proteomes" id="UP001430953">
    <property type="component" value="Unassembled WGS sequence"/>
</dbReference>
<reference evidence="3 4" key="1">
    <citation type="submission" date="2023-03" db="EMBL/GenBank/DDBJ databases">
        <title>High recombination rates correlate with genetic variation in Cardiocondyla obscurior ants.</title>
        <authorList>
            <person name="Errbii M."/>
        </authorList>
    </citation>
    <scope>NUCLEOTIDE SEQUENCE [LARGE SCALE GENOMIC DNA]</scope>
    <source>
        <strain evidence="3">Alpha-2009</strain>
        <tissue evidence="3">Whole body</tissue>
    </source>
</reference>
<name>A0AAW2GLY6_9HYME</name>
<protein>
    <recommendedName>
        <fullName evidence="5">Secreted protein</fullName>
    </recommendedName>
</protein>
<evidence type="ECO:0000256" key="1">
    <source>
        <dbReference type="SAM" id="MobiDB-lite"/>
    </source>
</evidence>
<accession>A0AAW2GLY6</accession>
<feature type="signal peptide" evidence="2">
    <location>
        <begin position="1"/>
        <end position="22"/>
    </location>
</feature>
<dbReference type="AlphaFoldDB" id="A0AAW2GLY6"/>
<sequence length="96" mass="10941">MLYCYMWVVVIVAFCCLSSVTCYSTSPTRIPDYRRQHHRSDGKQTRPSRMGMGMGRESRVVDLTVTICINERASSTICSCEKRVTCIISMRFSTKG</sequence>
<evidence type="ECO:0008006" key="5">
    <source>
        <dbReference type="Google" id="ProtNLM"/>
    </source>
</evidence>
<evidence type="ECO:0000256" key="2">
    <source>
        <dbReference type="SAM" id="SignalP"/>
    </source>
</evidence>
<organism evidence="3 4">
    <name type="scientific">Cardiocondyla obscurior</name>
    <dbReference type="NCBI Taxonomy" id="286306"/>
    <lineage>
        <taxon>Eukaryota</taxon>
        <taxon>Metazoa</taxon>
        <taxon>Ecdysozoa</taxon>
        <taxon>Arthropoda</taxon>
        <taxon>Hexapoda</taxon>
        <taxon>Insecta</taxon>
        <taxon>Pterygota</taxon>
        <taxon>Neoptera</taxon>
        <taxon>Endopterygota</taxon>
        <taxon>Hymenoptera</taxon>
        <taxon>Apocrita</taxon>
        <taxon>Aculeata</taxon>
        <taxon>Formicoidea</taxon>
        <taxon>Formicidae</taxon>
        <taxon>Myrmicinae</taxon>
        <taxon>Cardiocondyla</taxon>
    </lineage>
</organism>
<gene>
    <name evidence="3" type="ORF">PUN28_003484</name>
</gene>
<keyword evidence="4" id="KW-1185">Reference proteome</keyword>